<keyword evidence="5 7" id="KW-0472">Membrane</keyword>
<evidence type="ECO:0000256" key="1">
    <source>
        <dbReference type="ARBA" id="ARBA00004477"/>
    </source>
</evidence>
<dbReference type="GO" id="GO:0005789">
    <property type="term" value="C:endoplasmic reticulum membrane"/>
    <property type="evidence" value="ECO:0007669"/>
    <property type="project" value="UniProtKB-SubCell"/>
</dbReference>
<dbReference type="OrthoDB" id="202672at2759"/>
<feature type="region of interest" description="Disordered" evidence="6">
    <location>
        <begin position="1"/>
        <end position="25"/>
    </location>
</feature>
<organism evidence="8 9">
    <name type="scientific">Moniliophthora roreri (strain MCA 2997)</name>
    <name type="common">Cocoa frosty pod rot fungus</name>
    <name type="synonym">Crinipellis roreri</name>
    <dbReference type="NCBI Taxonomy" id="1381753"/>
    <lineage>
        <taxon>Eukaryota</taxon>
        <taxon>Fungi</taxon>
        <taxon>Dikarya</taxon>
        <taxon>Basidiomycota</taxon>
        <taxon>Agaricomycotina</taxon>
        <taxon>Agaricomycetes</taxon>
        <taxon>Agaricomycetidae</taxon>
        <taxon>Agaricales</taxon>
        <taxon>Marasmiineae</taxon>
        <taxon>Marasmiaceae</taxon>
        <taxon>Moniliophthora</taxon>
    </lineage>
</organism>
<keyword evidence="2 7" id="KW-0812">Transmembrane</keyword>
<feature type="transmembrane region" description="Helical" evidence="7">
    <location>
        <begin position="54"/>
        <end position="75"/>
    </location>
</feature>
<name>V2WWW9_MONRO</name>
<dbReference type="AlphaFoldDB" id="V2WWW9"/>
<evidence type="ECO:0000256" key="2">
    <source>
        <dbReference type="ARBA" id="ARBA00022692"/>
    </source>
</evidence>
<accession>V2WWW9</accession>
<dbReference type="HOGENOM" id="CLU_122021_2_1_1"/>
<dbReference type="InterPro" id="IPR024512">
    <property type="entry name" value="Ser_palmitoyltrfase_ssu-like"/>
</dbReference>
<evidence type="ECO:0000256" key="6">
    <source>
        <dbReference type="SAM" id="MobiDB-lite"/>
    </source>
</evidence>
<evidence type="ECO:0000256" key="5">
    <source>
        <dbReference type="ARBA" id="ARBA00023136"/>
    </source>
</evidence>
<evidence type="ECO:0000256" key="4">
    <source>
        <dbReference type="ARBA" id="ARBA00022989"/>
    </source>
</evidence>
<comment type="caution">
    <text evidence="8">The sequence shown here is derived from an EMBL/GenBank/DDBJ whole genome shotgun (WGS) entry which is preliminary data.</text>
</comment>
<gene>
    <name evidence="8" type="ORF">Moror_656</name>
</gene>
<keyword evidence="4 7" id="KW-1133">Transmembrane helix</keyword>
<dbReference type="EMBL" id="AWSO01001248">
    <property type="protein sequence ID" value="ESK84670.1"/>
    <property type="molecule type" value="Genomic_DNA"/>
</dbReference>
<reference evidence="8 9" key="1">
    <citation type="journal article" date="2014" name="BMC Genomics">
        <title>Genome and secretome analysis of the hemibiotrophic fungal pathogen, Moniliophthora roreri, which causes frosty pod rot disease of cacao: mechanisms of the biotrophic and necrotrophic phases.</title>
        <authorList>
            <person name="Meinhardt L.W."/>
            <person name="Costa G.G.L."/>
            <person name="Thomazella D.P.T."/>
            <person name="Teixeira P.J.P.L."/>
            <person name="Carazzolle M.F."/>
            <person name="Schuster S.C."/>
            <person name="Carlson J.E."/>
            <person name="Guiltinan M.J."/>
            <person name="Mieczkowski P."/>
            <person name="Farmer A."/>
            <person name="Ramaraj T."/>
            <person name="Crozier J."/>
            <person name="Davis R.E."/>
            <person name="Shao J."/>
            <person name="Melnick R.L."/>
            <person name="Pereira G.A.G."/>
            <person name="Bailey B.A."/>
        </authorList>
    </citation>
    <scope>NUCLEOTIDE SEQUENCE [LARGE SCALE GENOMIC DNA]</scope>
    <source>
        <strain evidence="8 9">MCA 2997</strain>
    </source>
</reference>
<dbReference type="KEGG" id="mrr:Moror_656"/>
<proteinExistence type="predicted"/>
<dbReference type="Proteomes" id="UP000017559">
    <property type="component" value="Unassembled WGS sequence"/>
</dbReference>
<keyword evidence="9" id="KW-1185">Reference proteome</keyword>
<evidence type="ECO:0000256" key="3">
    <source>
        <dbReference type="ARBA" id="ARBA00022824"/>
    </source>
</evidence>
<evidence type="ECO:0000256" key="7">
    <source>
        <dbReference type="SAM" id="Phobius"/>
    </source>
</evidence>
<protein>
    <submittedName>
        <fullName evidence="8">Uncharacterized protein</fullName>
    </submittedName>
</protein>
<keyword evidence="3" id="KW-0256">Endoplasmic reticulum</keyword>
<evidence type="ECO:0000313" key="8">
    <source>
        <dbReference type="EMBL" id="ESK84670.1"/>
    </source>
</evidence>
<evidence type="ECO:0000313" key="9">
    <source>
        <dbReference type="Proteomes" id="UP000017559"/>
    </source>
</evidence>
<sequence length="113" mass="13034">MLRDPPAHLPTPNPDARAFRRPSSKSQVAYYSWRVRMWVEGTFALTVMEPWEKLVVVFAFLVMSILVSVSLIRFLPAKITTIQRQTAYYLWGHHDGIDSISSSRTTLSNWTVH</sequence>
<comment type="subcellular location">
    <subcellularLocation>
        <location evidence="1">Endoplasmic reticulum membrane</location>
        <topology evidence="1">Multi-pass membrane protein</topology>
    </subcellularLocation>
</comment>
<dbReference type="Pfam" id="PF11779">
    <property type="entry name" value="SPT_ssu-like"/>
    <property type="match status" value="1"/>
</dbReference>